<protein>
    <submittedName>
        <fullName evidence="2">DUF2779 domain-containing protein</fullName>
    </submittedName>
</protein>
<comment type="caution">
    <text evidence="2">The sequence shown here is derived from an EMBL/GenBank/DDBJ whole genome shotgun (WGS) entry which is preliminary data.</text>
</comment>
<accession>A0ABS2WTV7</accession>
<sequence length="498" mass="56420">MHLSKSLYTRGLQCVKSLWLKKHAPSVLTPPDAAVQAIFDTGNAVGELACALFPNGVTIPYEGTTFEDKIILTQDYINAGQKHIYEATFKYEGILVMVDILCIEDNTVIINEVKSSTQVKDVYLDDASVQYYVLNGLGYDVRRVNIIHINNQYERADTLDIASLFTITDVTHAVLEKQSDIPLHVERFREHLEDKENEPPVDIGKHCTEPYACDGFGYCWYKQRQIPPYSVFNISRLRLDKKLALYKSGIVKLEDISNLAPYSLAQQIQIQAHLSQKPIIDTDAIKAFLQTLRYPIYHLDFETFQQAIPQWRGIRPFMQIPFQYSIHVDYGDGKVEHKEFLACEGEDPREALATQLAQDIPLDADILAYNMGFEKGVIKALAQSFPSLAPKLMALHDNIKDLMSPFQNKHYYHPKMQGSYSIKSVLPALVPEMENAYKELNLVHHGGEAMQAFGALSTIDELTKEAYRNALLAYCKLDTLAMVKVLEKLKELAPPKEA</sequence>
<name>A0ABS2WTV7_9BACT</name>
<dbReference type="InterPro" id="IPR021301">
    <property type="entry name" value="DUF2779"/>
</dbReference>
<feature type="domain" description="DUF2779" evidence="1">
    <location>
        <begin position="297"/>
        <end position="421"/>
    </location>
</feature>
<evidence type="ECO:0000259" key="1">
    <source>
        <dbReference type="Pfam" id="PF11074"/>
    </source>
</evidence>
<reference evidence="3" key="1">
    <citation type="submission" date="2021-02" db="EMBL/GenBank/DDBJ databases">
        <title>Sulfurospirillum tamanensis sp. nov.</title>
        <authorList>
            <person name="Merkel A.Y."/>
        </authorList>
    </citation>
    <scope>NUCLEOTIDE SEQUENCE [LARGE SCALE GENOMIC DNA]</scope>
    <source>
        <strain evidence="3">T05b</strain>
    </source>
</reference>
<dbReference type="RefSeq" id="WP_205459577.1">
    <property type="nucleotide sequence ID" value="NZ_JAFHKK010000022.1"/>
</dbReference>
<dbReference type="EMBL" id="JAFHKK010000022">
    <property type="protein sequence ID" value="MBN2965030.1"/>
    <property type="molecule type" value="Genomic_DNA"/>
</dbReference>
<evidence type="ECO:0000313" key="2">
    <source>
        <dbReference type="EMBL" id="MBN2965030.1"/>
    </source>
</evidence>
<evidence type="ECO:0000313" key="3">
    <source>
        <dbReference type="Proteomes" id="UP000703590"/>
    </source>
</evidence>
<dbReference type="Proteomes" id="UP000703590">
    <property type="component" value="Unassembled WGS sequence"/>
</dbReference>
<proteinExistence type="predicted"/>
<gene>
    <name evidence="2" type="ORF">JWV37_09580</name>
</gene>
<organism evidence="2 3">
    <name type="scientific">Sulfurospirillum tamanense</name>
    <dbReference type="NCBI Taxonomy" id="2813362"/>
    <lineage>
        <taxon>Bacteria</taxon>
        <taxon>Pseudomonadati</taxon>
        <taxon>Campylobacterota</taxon>
        <taxon>Epsilonproteobacteria</taxon>
        <taxon>Campylobacterales</taxon>
        <taxon>Sulfurospirillaceae</taxon>
        <taxon>Sulfurospirillum</taxon>
    </lineage>
</organism>
<reference evidence="2 3" key="3">
    <citation type="submission" date="2021-02" db="EMBL/GenBank/DDBJ databases">
        <authorList>
            <person name="Merkel A.Y."/>
        </authorList>
    </citation>
    <scope>NUCLEOTIDE SEQUENCE [LARGE SCALE GENOMIC DNA]</scope>
    <source>
        <strain evidence="2 3">T05b</strain>
    </source>
</reference>
<keyword evidence="3" id="KW-1185">Reference proteome</keyword>
<dbReference type="Pfam" id="PF11074">
    <property type="entry name" value="DUF2779"/>
    <property type="match status" value="1"/>
</dbReference>
<reference evidence="2 3" key="2">
    <citation type="submission" date="2021-02" db="EMBL/GenBank/DDBJ databases">
        <title>Sulfurospirillum tamanensis sp. nov.</title>
        <authorList>
            <person name="Frolova A."/>
            <person name="Merkel A."/>
            <person name="Slobodkin A."/>
        </authorList>
    </citation>
    <scope>NUCLEOTIDE SEQUENCE [LARGE SCALE GENOMIC DNA]</scope>
    <source>
        <strain evidence="2 3">T05b</strain>
    </source>
</reference>